<keyword evidence="2" id="KW-0521">NADP</keyword>
<gene>
    <name evidence="4" type="ORF">DEJ46_11960</name>
</gene>
<sequence length="313" mass="33475">MSSEIPMRVAVVGATGFQGGAVARLLAERHHRVRALTRRPEADRPPLPGAFFLAGDLGRPGDVRRLFEGTTHAFVTMPLVYDPERVEAYARNIADAALRAGTVRLVLNTNTRVPHAPTGFPAFETRRLAERVLRDSGVPLVVVRPPVYLDNLFSPWNGPALVDEGVLAYPLPESARTAWLSHRGLAEAALAALTREGLEGRTFDIGGAAALTGGELAAAFGRGLGRAVRYQELDPVDFEHGLAGLLGPAAAAGVAGIYHYMASGADPLLMADDDGVSAEALALEQAPVEEWVARQPWQVWSTDAEEPDASPRR</sequence>
<comment type="similarity">
    <text evidence="1">Belongs to the NmrA-type oxidoreductase family.</text>
</comment>
<reference evidence="4 5" key="1">
    <citation type="submission" date="2018-05" db="EMBL/GenBank/DDBJ databases">
        <title>Streptomyces venezuelae.</title>
        <authorList>
            <person name="Kim W."/>
            <person name="Lee N."/>
            <person name="Cho B.-K."/>
        </authorList>
    </citation>
    <scope>NUCLEOTIDE SEQUENCE [LARGE SCALE GENOMIC DNA]</scope>
    <source>
        <strain evidence="4 5">ATCC 15068</strain>
    </source>
</reference>
<dbReference type="OrthoDB" id="319724at2"/>
<evidence type="ECO:0000313" key="5">
    <source>
        <dbReference type="Proteomes" id="UP000324106"/>
    </source>
</evidence>
<protein>
    <submittedName>
        <fullName evidence="4">NmrA family transcriptional regulator</fullName>
    </submittedName>
</protein>
<name>A0A5P2APH8_STRVZ</name>
<dbReference type="Pfam" id="PF05368">
    <property type="entry name" value="NmrA"/>
    <property type="match status" value="1"/>
</dbReference>
<dbReference type="PANTHER" id="PTHR42748:SF7">
    <property type="entry name" value="NMRA LIKE REDOX SENSOR 1-RELATED"/>
    <property type="match status" value="1"/>
</dbReference>
<dbReference type="RefSeq" id="WP_150265908.1">
    <property type="nucleotide sequence ID" value="NZ_CP029194.1"/>
</dbReference>
<dbReference type="Gene3D" id="3.40.50.720">
    <property type="entry name" value="NAD(P)-binding Rossmann-like Domain"/>
    <property type="match status" value="1"/>
</dbReference>
<dbReference type="AlphaFoldDB" id="A0A5P2APH8"/>
<organism evidence="4 5">
    <name type="scientific">Streptomyces venezuelae</name>
    <dbReference type="NCBI Taxonomy" id="54571"/>
    <lineage>
        <taxon>Bacteria</taxon>
        <taxon>Bacillati</taxon>
        <taxon>Actinomycetota</taxon>
        <taxon>Actinomycetes</taxon>
        <taxon>Kitasatosporales</taxon>
        <taxon>Streptomycetaceae</taxon>
        <taxon>Streptomyces</taxon>
    </lineage>
</organism>
<evidence type="ECO:0000256" key="2">
    <source>
        <dbReference type="ARBA" id="ARBA00022857"/>
    </source>
</evidence>
<dbReference type="InterPro" id="IPR036291">
    <property type="entry name" value="NAD(P)-bd_dom_sf"/>
</dbReference>
<dbReference type="InterPro" id="IPR051164">
    <property type="entry name" value="NmrA-like_oxidored"/>
</dbReference>
<feature type="domain" description="NmrA-like" evidence="3">
    <location>
        <begin position="8"/>
        <end position="239"/>
    </location>
</feature>
<evidence type="ECO:0000313" key="4">
    <source>
        <dbReference type="EMBL" id="QES19727.1"/>
    </source>
</evidence>
<accession>A0A5P2APH8</accession>
<dbReference type="SUPFAM" id="SSF51735">
    <property type="entry name" value="NAD(P)-binding Rossmann-fold domains"/>
    <property type="match status" value="1"/>
</dbReference>
<dbReference type="PANTHER" id="PTHR42748">
    <property type="entry name" value="NITROGEN METABOLITE REPRESSION PROTEIN NMRA FAMILY MEMBER"/>
    <property type="match status" value="1"/>
</dbReference>
<dbReference type="Proteomes" id="UP000324106">
    <property type="component" value="Chromosome"/>
</dbReference>
<dbReference type="InterPro" id="IPR008030">
    <property type="entry name" value="NmrA-like"/>
</dbReference>
<dbReference type="EMBL" id="CP029194">
    <property type="protein sequence ID" value="QES19727.1"/>
    <property type="molecule type" value="Genomic_DNA"/>
</dbReference>
<proteinExistence type="inferred from homology"/>
<evidence type="ECO:0000256" key="1">
    <source>
        <dbReference type="ARBA" id="ARBA00006328"/>
    </source>
</evidence>
<evidence type="ECO:0000259" key="3">
    <source>
        <dbReference type="Pfam" id="PF05368"/>
    </source>
</evidence>